<gene>
    <name evidence="1" type="ORF">G7066_02650</name>
</gene>
<dbReference type="PANTHER" id="PTHR43881">
    <property type="entry name" value="GAMMA-GLUTAMYLTRANSPEPTIDASE (AFU_ORTHOLOGUE AFUA_4G13580)"/>
    <property type="match status" value="1"/>
</dbReference>
<dbReference type="InterPro" id="IPR043137">
    <property type="entry name" value="GGT_ssub_C"/>
</dbReference>
<dbReference type="EMBL" id="CP049933">
    <property type="protein sequence ID" value="QIM17864.1"/>
    <property type="molecule type" value="Genomic_DNA"/>
</dbReference>
<evidence type="ECO:0000313" key="2">
    <source>
        <dbReference type="Proteomes" id="UP000503441"/>
    </source>
</evidence>
<dbReference type="PANTHER" id="PTHR43881:SF1">
    <property type="entry name" value="GAMMA-GLUTAMYLTRANSPEPTIDASE (AFU_ORTHOLOGUE AFUA_4G13580)"/>
    <property type="match status" value="1"/>
</dbReference>
<dbReference type="SUPFAM" id="SSF56235">
    <property type="entry name" value="N-terminal nucleophile aminohydrolases (Ntn hydrolases)"/>
    <property type="match status" value="1"/>
</dbReference>
<name>A0ABX6JYD9_9MICO</name>
<dbReference type="RefSeq" id="WP_166328826.1">
    <property type="nucleotide sequence ID" value="NZ_CP049933.1"/>
</dbReference>
<dbReference type="InterPro" id="IPR029055">
    <property type="entry name" value="Ntn_hydrolases_N"/>
</dbReference>
<dbReference type="PRINTS" id="PR01210">
    <property type="entry name" value="GGTRANSPTASE"/>
</dbReference>
<sequence>MTATPTPRGAISTSHYLATEAGAAAIEAGGNAIDAALAAAATLCVVYPNNVALGGDLVALVRSPDGRVRFLNATGTAPSEQTLEALRQKHGDRLPLRGLDAITVPGGVRGWEALHSYGATRSWADHLDTATRLAEDGFPNSHSVAVALVKAQDSLGKDPGASAVFYPDGKPIAEGETLRQPALAASLRRLAEGGADEFYEGELASKWVTGLAQRGSRISLKDAADYRPVWADPLDGSFAGLRVLTSPPNTSGFMLLRALNAVAAGIDDPLGDGAGKLAAAFCDSNTVRAAALADPAFGGASGEDLVRMDAPELAVAGDPKANGDTVGLSAISADGWAVSLINSVYWDFGAHILEPETGIIFQNRGTSFSLDPESPNAFAPGKRPRHTLMPVMVLDGEEVAWVPATMGGSAQPQIHAQLLLRSLAGATPHEATHAPRWIVNEPEADGSVTVTIEADAPQAVRDAIESAGFTLHTVPSRTEKLGHSNLIRVDNEGFSAASDPRSDGSAIVVVGTA</sequence>
<reference evidence="1 2" key="1">
    <citation type="submission" date="2020-03" db="EMBL/GenBank/DDBJ databases">
        <title>Leucobacter sp. nov., isolated from beetles.</title>
        <authorList>
            <person name="Hyun D.-W."/>
            <person name="Bae J.-W."/>
        </authorList>
    </citation>
    <scope>NUCLEOTIDE SEQUENCE [LARGE SCALE GENOMIC DNA]</scope>
    <source>
        <strain evidence="1 2">HDW9A</strain>
    </source>
</reference>
<keyword evidence="2" id="KW-1185">Reference proteome</keyword>
<proteinExistence type="predicted"/>
<evidence type="ECO:0000313" key="1">
    <source>
        <dbReference type="EMBL" id="QIM17864.1"/>
    </source>
</evidence>
<protein>
    <submittedName>
        <fullName evidence="1">Gamma-glutamyltranspeptidase</fullName>
    </submittedName>
</protein>
<dbReference type="Pfam" id="PF01019">
    <property type="entry name" value="G_glu_transpept"/>
    <property type="match status" value="1"/>
</dbReference>
<dbReference type="InterPro" id="IPR052896">
    <property type="entry name" value="GGT-like_enzyme"/>
</dbReference>
<accession>A0ABX6JYD9</accession>
<dbReference type="Proteomes" id="UP000503441">
    <property type="component" value="Chromosome"/>
</dbReference>
<dbReference type="Gene3D" id="3.60.20.40">
    <property type="match status" value="1"/>
</dbReference>
<organism evidence="1 2">
    <name type="scientific">Leucobacter coleopterorum</name>
    <dbReference type="NCBI Taxonomy" id="2714933"/>
    <lineage>
        <taxon>Bacteria</taxon>
        <taxon>Bacillati</taxon>
        <taxon>Actinomycetota</taxon>
        <taxon>Actinomycetes</taxon>
        <taxon>Micrococcales</taxon>
        <taxon>Microbacteriaceae</taxon>
        <taxon>Leucobacter</taxon>
    </lineage>
</organism>